<dbReference type="AlphaFoldDB" id="A0A1Y0LPK0"/>
<organism evidence="2 5">
    <name type="scientific">Tatumella citrea</name>
    <name type="common">Pantoea citrea</name>
    <dbReference type="NCBI Taxonomy" id="53336"/>
    <lineage>
        <taxon>Bacteria</taxon>
        <taxon>Pseudomonadati</taxon>
        <taxon>Pseudomonadota</taxon>
        <taxon>Gammaproteobacteria</taxon>
        <taxon>Enterobacterales</taxon>
        <taxon>Erwiniaceae</taxon>
        <taxon>Tatumella</taxon>
    </lineage>
</organism>
<dbReference type="Gene3D" id="3.40.190.10">
    <property type="entry name" value="Periplasmic binding protein-like II"/>
    <property type="match status" value="2"/>
</dbReference>
<gene>
    <name evidence="2" type="ORF">A7K98_20625</name>
    <name evidence="3" type="ORF">A7K99_20610</name>
</gene>
<dbReference type="EMBL" id="CP015579">
    <property type="protein sequence ID" value="ARU95901.1"/>
    <property type="molecule type" value="Genomic_DNA"/>
</dbReference>
<name>A0A1Y0LPK0_TATCI</name>
<evidence type="ECO:0000313" key="4">
    <source>
        <dbReference type="Proteomes" id="UP000195729"/>
    </source>
</evidence>
<dbReference type="EMBL" id="CP015581">
    <property type="protein sequence ID" value="ARU99941.1"/>
    <property type="molecule type" value="Genomic_DNA"/>
</dbReference>
<dbReference type="Proteomes" id="UP000195729">
    <property type="component" value="Chromosome"/>
</dbReference>
<dbReference type="KEGG" id="tci:A7K98_20625"/>
<evidence type="ECO:0000313" key="2">
    <source>
        <dbReference type="EMBL" id="ARU95901.1"/>
    </source>
</evidence>
<dbReference type="RefSeq" id="WP_087490238.1">
    <property type="nucleotide sequence ID" value="NZ_CP015579.1"/>
</dbReference>
<dbReference type="PANTHER" id="PTHR30024">
    <property type="entry name" value="ALIPHATIC SULFONATES-BINDING PROTEIN-RELATED"/>
    <property type="match status" value="1"/>
</dbReference>
<dbReference type="Pfam" id="PF13379">
    <property type="entry name" value="NMT1_2"/>
    <property type="match status" value="1"/>
</dbReference>
<feature type="chain" id="PRO_5030037740" evidence="1">
    <location>
        <begin position="27"/>
        <end position="335"/>
    </location>
</feature>
<sequence length="335" mass="36593">MKKKTVSVVIAGLLAGALTVPVTASAEGTISIAQQFGIGYLLLDVVRDQHLIEEQGKKEGLDIKVEWRTLSGATAMNEGVLTGALDVAAAGVPAMLTVWDRTYGHQNVKAIASLGSMPGYLLSNNPAVKSIKDLTDKDRIAAPAAGVGFQSRTLQIATAEVYGNSEFKKFDNITVSLPHPDATVALISGKSEVTAHFSSPPFQYQELEHSSIHKILSSYDVLGGPGSFNALYTTQKFHDENPKTYQAFYNALAQAADYVEKHKDDAAKIYIRQEKSHLPLSLIEKIINDPENHFTVSPERTYVYADKLYQLGVLKHHAASWKDYFFPEAWVNPGS</sequence>
<dbReference type="Proteomes" id="UP000195814">
    <property type="component" value="Chromosome"/>
</dbReference>
<dbReference type="SUPFAM" id="SSF53850">
    <property type="entry name" value="Periplasmic binding protein-like II"/>
    <property type="match status" value="1"/>
</dbReference>
<keyword evidence="4" id="KW-1185">Reference proteome</keyword>
<reference evidence="4 5" key="1">
    <citation type="submission" date="2016-05" db="EMBL/GenBank/DDBJ databases">
        <title>Complete genome sequence of two 2,5-diketo-D-glunonic acid producing strain Tatumella citrea.</title>
        <authorList>
            <person name="Duan C."/>
            <person name="Yang J."/>
            <person name="Yang S."/>
        </authorList>
    </citation>
    <scope>NUCLEOTIDE SEQUENCE [LARGE SCALE GENOMIC DNA]</scope>
    <source>
        <strain evidence="3 4">ATCC 39140</strain>
        <strain evidence="2 5">DSM 13699</strain>
    </source>
</reference>
<accession>A0A1Y0LPK0</accession>
<evidence type="ECO:0000313" key="3">
    <source>
        <dbReference type="EMBL" id="ARU99941.1"/>
    </source>
</evidence>
<feature type="signal peptide" evidence="1">
    <location>
        <begin position="1"/>
        <end position="26"/>
    </location>
</feature>
<evidence type="ECO:0000313" key="5">
    <source>
        <dbReference type="Proteomes" id="UP000195814"/>
    </source>
</evidence>
<proteinExistence type="predicted"/>
<keyword evidence="1" id="KW-0732">Signal</keyword>
<dbReference type="OrthoDB" id="6003871at2"/>
<dbReference type="PANTHER" id="PTHR30024:SF2">
    <property type="entry name" value="ABC TRANSPORTER SUBSTRATE-BINDING PROTEIN"/>
    <property type="match status" value="1"/>
</dbReference>
<evidence type="ECO:0000256" key="1">
    <source>
        <dbReference type="SAM" id="SignalP"/>
    </source>
</evidence>
<protein>
    <submittedName>
        <fullName evidence="2">Sulfonate ABC transporter substrate-binding protein</fullName>
    </submittedName>
</protein>